<dbReference type="InterPro" id="IPR029061">
    <property type="entry name" value="THDP-binding"/>
</dbReference>
<reference evidence="4 5" key="1">
    <citation type="journal article" date="2014" name="PLoS Genet.">
        <title>Phylogenetically driven sequencing of extremely halophilic archaea reveals strategies for static and dynamic osmo-response.</title>
        <authorList>
            <person name="Becker E.A."/>
            <person name="Seitzer P.M."/>
            <person name="Tritt A."/>
            <person name="Larsen D."/>
            <person name="Krusor M."/>
            <person name="Yao A.I."/>
            <person name="Wu D."/>
            <person name="Madern D."/>
            <person name="Eisen J.A."/>
            <person name="Darling A.E."/>
            <person name="Facciotti M.T."/>
        </authorList>
    </citation>
    <scope>NUCLEOTIDE SEQUENCE [LARGE SCALE GENOMIC DNA]</scope>
    <source>
        <strain evidence="4 5">ATCC BAA-1513</strain>
    </source>
</reference>
<name>M0HI15_HALEO</name>
<dbReference type="PATRIC" id="fig|1230453.4.peg.3322"/>
<gene>
    <name evidence="4" type="ORF">C453_16653</name>
</gene>
<accession>M0HI15</accession>
<sequence>MTDPTEVSRVTPGFKPGTFITKDRDPPRMHRLIAEHGLDDTDFTEDDARAALRDMIRARRFDERALALQRRGWMSGYPPFKGQEASQIGAAHAMREDDVLLPTYRSNALQIARGVPPSDLFLFRRGYAEYESDHDVPVFPQAVPIASQIPHAAGVGMASTYRGDDYAALVCFGDGATSEGDFHEGLNFAGVFDAPVVFFCENNGWAISLPRDRQTASDSIAVKAEAYGIEGVQVDGNDPLAVREVVSDALEKARQGKPVLVESLTYRQGAHTTADDPTRYRDDDPDLPEWRTADPLERFEEFCLDAGIVDEDELDAMYEDANEELREAKETAEETPEPGPDELFDYVYEDLTPELAEQRAEHMAHVDEHGPFHIER</sequence>
<feature type="compositionally biased region" description="Basic and acidic residues" evidence="2">
    <location>
        <begin position="323"/>
        <end position="332"/>
    </location>
</feature>
<keyword evidence="1" id="KW-0560">Oxidoreductase</keyword>
<dbReference type="Proteomes" id="UP000011612">
    <property type="component" value="Unassembled WGS sequence"/>
</dbReference>
<dbReference type="STRING" id="1230453.C453_16653"/>
<evidence type="ECO:0000259" key="3">
    <source>
        <dbReference type="Pfam" id="PF00676"/>
    </source>
</evidence>
<protein>
    <submittedName>
        <fullName evidence="4">2-oxoacid dehydrogenase E1 component subunit alpha</fullName>
    </submittedName>
</protein>
<feature type="region of interest" description="Disordered" evidence="2">
    <location>
        <begin position="268"/>
        <end position="287"/>
    </location>
</feature>
<dbReference type="AlphaFoldDB" id="M0HI15"/>
<dbReference type="Gene3D" id="3.40.50.970">
    <property type="match status" value="1"/>
</dbReference>
<organism evidence="4 5">
    <name type="scientific">Haloferax elongans ATCC BAA-1513</name>
    <dbReference type="NCBI Taxonomy" id="1230453"/>
    <lineage>
        <taxon>Archaea</taxon>
        <taxon>Methanobacteriati</taxon>
        <taxon>Methanobacteriota</taxon>
        <taxon>Stenosarchaea group</taxon>
        <taxon>Halobacteria</taxon>
        <taxon>Halobacteriales</taxon>
        <taxon>Haloferacaceae</taxon>
        <taxon>Haloferax</taxon>
    </lineage>
</organism>
<dbReference type="GO" id="GO:0009083">
    <property type="term" value="P:branched-chain amino acid catabolic process"/>
    <property type="evidence" value="ECO:0007669"/>
    <property type="project" value="TreeGrafter"/>
</dbReference>
<comment type="caution">
    <text evidence="4">The sequence shown here is derived from an EMBL/GenBank/DDBJ whole genome shotgun (WGS) entry which is preliminary data.</text>
</comment>
<evidence type="ECO:0000256" key="1">
    <source>
        <dbReference type="ARBA" id="ARBA00023002"/>
    </source>
</evidence>
<dbReference type="Pfam" id="PF00676">
    <property type="entry name" value="E1_dh"/>
    <property type="match status" value="1"/>
</dbReference>
<dbReference type="GO" id="GO:0044272">
    <property type="term" value="P:sulfur compound biosynthetic process"/>
    <property type="evidence" value="ECO:0007669"/>
    <property type="project" value="UniProtKB-ARBA"/>
</dbReference>
<dbReference type="EMBL" id="AOLK01000022">
    <property type="protein sequence ID" value="ELZ82734.1"/>
    <property type="molecule type" value="Genomic_DNA"/>
</dbReference>
<dbReference type="SUPFAM" id="SSF52518">
    <property type="entry name" value="Thiamin diphosphate-binding fold (THDP-binding)"/>
    <property type="match status" value="1"/>
</dbReference>
<feature type="compositionally biased region" description="Basic and acidic residues" evidence="2">
    <location>
        <begin position="273"/>
        <end position="287"/>
    </location>
</feature>
<proteinExistence type="predicted"/>
<evidence type="ECO:0000256" key="2">
    <source>
        <dbReference type="SAM" id="MobiDB-lite"/>
    </source>
</evidence>
<dbReference type="InterPro" id="IPR001017">
    <property type="entry name" value="DH_E1"/>
</dbReference>
<feature type="domain" description="Dehydrogenase E1 component" evidence="3">
    <location>
        <begin position="55"/>
        <end position="340"/>
    </location>
</feature>
<feature type="region of interest" description="Disordered" evidence="2">
    <location>
        <begin position="1"/>
        <end position="25"/>
    </location>
</feature>
<evidence type="ECO:0000313" key="5">
    <source>
        <dbReference type="Proteomes" id="UP000011612"/>
    </source>
</evidence>
<evidence type="ECO:0000313" key="4">
    <source>
        <dbReference type="EMBL" id="ELZ82734.1"/>
    </source>
</evidence>
<dbReference type="GO" id="GO:0016624">
    <property type="term" value="F:oxidoreductase activity, acting on the aldehyde or oxo group of donors, disulfide as acceptor"/>
    <property type="evidence" value="ECO:0007669"/>
    <property type="project" value="InterPro"/>
</dbReference>
<dbReference type="CDD" id="cd02000">
    <property type="entry name" value="TPP_E1_PDC_ADC_BCADC"/>
    <property type="match status" value="1"/>
</dbReference>
<feature type="region of interest" description="Disordered" evidence="2">
    <location>
        <begin position="322"/>
        <end position="344"/>
    </location>
</feature>
<keyword evidence="5" id="KW-1185">Reference proteome</keyword>
<dbReference type="PANTHER" id="PTHR43380:SF1">
    <property type="entry name" value="2-OXOISOVALERATE DEHYDROGENASE SUBUNIT ALPHA, MITOCHONDRIAL"/>
    <property type="match status" value="1"/>
</dbReference>
<feature type="compositionally biased region" description="Acidic residues" evidence="2">
    <location>
        <begin position="333"/>
        <end position="344"/>
    </location>
</feature>
<dbReference type="PANTHER" id="PTHR43380">
    <property type="entry name" value="2-OXOISOVALERATE DEHYDROGENASE SUBUNIT ALPHA, MITOCHONDRIAL"/>
    <property type="match status" value="1"/>
</dbReference>
<dbReference type="InterPro" id="IPR050771">
    <property type="entry name" value="Alpha-ketoacid_DH_E1_comp"/>
</dbReference>